<dbReference type="InterPro" id="IPR052980">
    <property type="entry name" value="Crinkler_effector"/>
</dbReference>
<evidence type="ECO:0000256" key="1">
    <source>
        <dbReference type="SAM" id="MobiDB-lite"/>
    </source>
</evidence>
<dbReference type="EMBL" id="JARJCW010000005">
    <property type="protein sequence ID" value="KAJ7224070.1"/>
    <property type="molecule type" value="Genomic_DNA"/>
</dbReference>
<accession>A0AAD6YMK7</accession>
<dbReference type="AlphaFoldDB" id="A0AAD6YMK7"/>
<proteinExistence type="predicted"/>
<feature type="region of interest" description="Disordered" evidence="1">
    <location>
        <begin position="60"/>
        <end position="92"/>
    </location>
</feature>
<gene>
    <name evidence="2" type="ORF">GGX14DRAFT_648307</name>
</gene>
<evidence type="ECO:0000313" key="3">
    <source>
        <dbReference type="Proteomes" id="UP001219525"/>
    </source>
</evidence>
<evidence type="ECO:0000313" key="2">
    <source>
        <dbReference type="EMBL" id="KAJ7224070.1"/>
    </source>
</evidence>
<dbReference type="Proteomes" id="UP001219525">
    <property type="component" value="Unassembled WGS sequence"/>
</dbReference>
<name>A0AAD6YMK7_9AGAR</name>
<feature type="compositionally biased region" description="Acidic residues" evidence="1">
    <location>
        <begin position="65"/>
        <end position="80"/>
    </location>
</feature>
<keyword evidence="3" id="KW-1185">Reference proteome</keyword>
<protein>
    <submittedName>
        <fullName evidence="2">Uncharacterized protein</fullName>
    </submittedName>
</protein>
<comment type="caution">
    <text evidence="2">The sequence shown here is derived from an EMBL/GenBank/DDBJ whole genome shotgun (WGS) entry which is preliminary data.</text>
</comment>
<organism evidence="2 3">
    <name type="scientific">Mycena pura</name>
    <dbReference type="NCBI Taxonomy" id="153505"/>
    <lineage>
        <taxon>Eukaryota</taxon>
        <taxon>Fungi</taxon>
        <taxon>Dikarya</taxon>
        <taxon>Basidiomycota</taxon>
        <taxon>Agaricomycotina</taxon>
        <taxon>Agaricomycetes</taxon>
        <taxon>Agaricomycetidae</taxon>
        <taxon>Agaricales</taxon>
        <taxon>Marasmiineae</taxon>
        <taxon>Mycenaceae</taxon>
        <taxon>Mycena</taxon>
    </lineage>
</organism>
<reference evidence="2" key="1">
    <citation type="submission" date="2023-03" db="EMBL/GenBank/DDBJ databases">
        <title>Massive genome expansion in bonnet fungi (Mycena s.s.) driven by repeated elements and novel gene families across ecological guilds.</title>
        <authorList>
            <consortium name="Lawrence Berkeley National Laboratory"/>
            <person name="Harder C.B."/>
            <person name="Miyauchi S."/>
            <person name="Viragh M."/>
            <person name="Kuo A."/>
            <person name="Thoen E."/>
            <person name="Andreopoulos B."/>
            <person name="Lu D."/>
            <person name="Skrede I."/>
            <person name="Drula E."/>
            <person name="Henrissat B."/>
            <person name="Morin E."/>
            <person name="Kohler A."/>
            <person name="Barry K."/>
            <person name="LaButti K."/>
            <person name="Morin E."/>
            <person name="Salamov A."/>
            <person name="Lipzen A."/>
            <person name="Mereny Z."/>
            <person name="Hegedus B."/>
            <person name="Baldrian P."/>
            <person name="Stursova M."/>
            <person name="Weitz H."/>
            <person name="Taylor A."/>
            <person name="Grigoriev I.V."/>
            <person name="Nagy L.G."/>
            <person name="Martin F."/>
            <person name="Kauserud H."/>
        </authorList>
    </citation>
    <scope>NUCLEOTIDE SEQUENCE</scope>
    <source>
        <strain evidence="2">9144</strain>
    </source>
</reference>
<sequence>MAAPVLPNFIRNNLYKTYESLRDTLWPADDNLVKGDDEPPVLSSRIETLIPEDQWLVPSKKSDSDAMDVDDFNGDFDGNEGEGSNNGEDVDEGPAEIRYINLKAHEVFAVGKLRAEVDLRGEKATFVVRHEYVLFMKHALRRLSHPPNDSFRGRFFVTGKSLGCYYFLFRLLALGQSVFFLDAPDSVLYFSRDGVQTTEQSLRTDDVTREALRNSWVLIDVDDKPDWTPPLIINSARCVIWTSPPRDSRSTFFTKRFGAETWYMKVWLSKEVAAVTARLEIDRAEVLKRFSAGGPIARTLWGGKPVPTTQTIDAAIKGAIQAGIFNFTPMDVKPIHRVYLVEPLVVVDEESGRRHLQRTDYSAEFISVSIFHRVLHVAQEHLEKVQSQLAAALNTSTTWSVAGKVFEGIMHHALTRGMQLPAVFGLNTIAGTLMLVGKAEDFACETDTNDIAKKRPLYLRPESLNFTDVDAILVTCDKLGLIKVSLSTSHRRHFGTMLRIMSRLRRGARVDVGRLGEVIYCLVGINPERVQELVAEANRTLANLKTLDAQELCKELGIRHTQIAYTRLSTFQVLGYTFDYKQGFTEVQ</sequence>
<dbReference type="PANTHER" id="PTHR33129">
    <property type="entry name" value="PROTEIN KINASE DOMAIN-CONTAINING PROTEIN-RELATED"/>
    <property type="match status" value="1"/>
</dbReference>